<evidence type="ECO:0000313" key="9">
    <source>
        <dbReference type="EMBL" id="GAA0721131.1"/>
    </source>
</evidence>
<dbReference type="EMBL" id="BAAACF010000001">
    <property type="protein sequence ID" value="GAA0721131.1"/>
    <property type="molecule type" value="Genomic_DNA"/>
</dbReference>
<sequence length="345" mass="40308">MCRIVLVENECLTREVLKIIISKNIRGASIVGETDNGKAAVHMCEKLKPDIIFIDVKISGINGLDASKIIRNKNKDIIIIFLTAYEEEEIIQNYINSGGNDYILKPSRPEKIISMVNKYMDKLKNNELMTTAMRKELIGFIIDQDYSSSKKILNEILDNLQVIYSEEIYEFKLSCKEVVGDIIGAFDTLNLKADKLKLDHIKFFSQVPPLVDYYLIRRWAFKVLDAVFEIIIDNKKTNDDNKLKVALNYIEKNYLKKINLYEVAEYINFSPFYLSKQFKKEIGINFIEYVTKLKMEKAKELLANTNMPIINIALELSYNEQNYFSRVFRKHFKMTPSEYRDKIHR</sequence>
<evidence type="ECO:0000259" key="7">
    <source>
        <dbReference type="PROSITE" id="PS01124"/>
    </source>
</evidence>
<gene>
    <name evidence="9" type="ORF">GCM10008905_11190</name>
</gene>
<dbReference type="RefSeq" id="WP_343767584.1">
    <property type="nucleotide sequence ID" value="NZ_BAAACF010000001.1"/>
</dbReference>
<keyword evidence="6" id="KW-0597">Phosphoprotein</keyword>
<evidence type="ECO:0000313" key="10">
    <source>
        <dbReference type="Proteomes" id="UP001500339"/>
    </source>
</evidence>
<dbReference type="InterPro" id="IPR011006">
    <property type="entry name" value="CheY-like_superfamily"/>
</dbReference>
<keyword evidence="3" id="KW-0238">DNA-binding</keyword>
<dbReference type="PROSITE" id="PS50110">
    <property type="entry name" value="RESPONSE_REGULATORY"/>
    <property type="match status" value="1"/>
</dbReference>
<accession>A0ABN1IUC3</accession>
<evidence type="ECO:0000256" key="5">
    <source>
        <dbReference type="ARBA" id="ARBA00024867"/>
    </source>
</evidence>
<dbReference type="InterPro" id="IPR020449">
    <property type="entry name" value="Tscrpt_reg_AraC-type_HTH"/>
</dbReference>
<dbReference type="InterPro" id="IPR009057">
    <property type="entry name" value="Homeodomain-like_sf"/>
</dbReference>
<dbReference type="InterPro" id="IPR001789">
    <property type="entry name" value="Sig_transdc_resp-reg_receiver"/>
</dbReference>
<evidence type="ECO:0000256" key="6">
    <source>
        <dbReference type="PROSITE-ProRule" id="PRU00169"/>
    </source>
</evidence>
<evidence type="ECO:0000256" key="4">
    <source>
        <dbReference type="ARBA" id="ARBA00023163"/>
    </source>
</evidence>
<dbReference type="PANTHER" id="PTHR43280:SF10">
    <property type="entry name" value="REGULATORY PROTEIN POCR"/>
    <property type="match status" value="1"/>
</dbReference>
<dbReference type="PROSITE" id="PS01124">
    <property type="entry name" value="HTH_ARAC_FAMILY_2"/>
    <property type="match status" value="1"/>
</dbReference>
<keyword evidence="4" id="KW-0804">Transcription</keyword>
<dbReference type="PRINTS" id="PR00032">
    <property type="entry name" value="HTHARAC"/>
</dbReference>
<evidence type="ECO:0000259" key="8">
    <source>
        <dbReference type="PROSITE" id="PS50110"/>
    </source>
</evidence>
<dbReference type="Gene3D" id="3.40.50.2300">
    <property type="match status" value="1"/>
</dbReference>
<dbReference type="SMART" id="SM00448">
    <property type="entry name" value="REC"/>
    <property type="match status" value="1"/>
</dbReference>
<evidence type="ECO:0000256" key="3">
    <source>
        <dbReference type="ARBA" id="ARBA00023125"/>
    </source>
</evidence>
<keyword evidence="2" id="KW-0805">Transcription regulation</keyword>
<dbReference type="Pfam" id="PF00072">
    <property type="entry name" value="Response_reg"/>
    <property type="match status" value="1"/>
</dbReference>
<dbReference type="Gene3D" id="1.10.10.60">
    <property type="entry name" value="Homeodomain-like"/>
    <property type="match status" value="2"/>
</dbReference>
<reference evidence="9 10" key="1">
    <citation type="journal article" date="2019" name="Int. J. Syst. Evol. Microbiol.">
        <title>The Global Catalogue of Microorganisms (GCM) 10K type strain sequencing project: providing services to taxonomists for standard genome sequencing and annotation.</title>
        <authorList>
            <consortium name="The Broad Institute Genomics Platform"/>
            <consortium name="The Broad Institute Genome Sequencing Center for Infectious Disease"/>
            <person name="Wu L."/>
            <person name="Ma J."/>
        </authorList>
    </citation>
    <scope>NUCLEOTIDE SEQUENCE [LARGE SCALE GENOMIC DNA]</scope>
    <source>
        <strain evidence="9 10">JCM 1405</strain>
    </source>
</reference>
<dbReference type="InterPro" id="IPR018060">
    <property type="entry name" value="HTH_AraC"/>
</dbReference>
<keyword evidence="10" id="KW-1185">Reference proteome</keyword>
<feature type="modified residue" description="4-aspartylphosphate" evidence="6">
    <location>
        <position position="55"/>
    </location>
</feature>
<feature type="domain" description="Response regulatory" evidence="8">
    <location>
        <begin position="3"/>
        <end position="120"/>
    </location>
</feature>
<dbReference type="Proteomes" id="UP001500339">
    <property type="component" value="Unassembled WGS sequence"/>
</dbReference>
<dbReference type="PANTHER" id="PTHR43280">
    <property type="entry name" value="ARAC-FAMILY TRANSCRIPTIONAL REGULATOR"/>
    <property type="match status" value="1"/>
</dbReference>
<protein>
    <recommendedName>
        <fullName evidence="1">Stage 0 sporulation protein A homolog</fullName>
    </recommendedName>
</protein>
<evidence type="ECO:0000256" key="1">
    <source>
        <dbReference type="ARBA" id="ARBA00018672"/>
    </source>
</evidence>
<dbReference type="Pfam" id="PF12833">
    <property type="entry name" value="HTH_18"/>
    <property type="match status" value="1"/>
</dbReference>
<dbReference type="SUPFAM" id="SSF46689">
    <property type="entry name" value="Homeodomain-like"/>
    <property type="match status" value="2"/>
</dbReference>
<organism evidence="9 10">
    <name type="scientific">Clostridium malenominatum</name>
    <dbReference type="NCBI Taxonomy" id="1539"/>
    <lineage>
        <taxon>Bacteria</taxon>
        <taxon>Bacillati</taxon>
        <taxon>Bacillota</taxon>
        <taxon>Clostridia</taxon>
        <taxon>Eubacteriales</taxon>
        <taxon>Clostridiaceae</taxon>
        <taxon>Clostridium</taxon>
    </lineage>
</organism>
<feature type="domain" description="HTH araC/xylS-type" evidence="7">
    <location>
        <begin position="244"/>
        <end position="342"/>
    </location>
</feature>
<dbReference type="SMART" id="SM00342">
    <property type="entry name" value="HTH_ARAC"/>
    <property type="match status" value="1"/>
</dbReference>
<comment type="caution">
    <text evidence="9">The sequence shown here is derived from an EMBL/GenBank/DDBJ whole genome shotgun (WGS) entry which is preliminary data.</text>
</comment>
<name>A0ABN1IUC3_9CLOT</name>
<proteinExistence type="predicted"/>
<comment type="function">
    <text evidence="5">May play the central regulatory role in sporulation. It may be an element of the effector pathway responsible for the activation of sporulation genes in response to nutritional stress. Spo0A may act in concert with spo0H (a sigma factor) to control the expression of some genes that are critical to the sporulation process.</text>
</comment>
<evidence type="ECO:0000256" key="2">
    <source>
        <dbReference type="ARBA" id="ARBA00023015"/>
    </source>
</evidence>
<dbReference type="SUPFAM" id="SSF52172">
    <property type="entry name" value="CheY-like"/>
    <property type="match status" value="1"/>
</dbReference>